<reference evidence="2 3" key="2">
    <citation type="journal article" date="2008" name="Nature">
        <title>The Phaeodactylum genome reveals the evolutionary history of diatom genomes.</title>
        <authorList>
            <person name="Bowler C."/>
            <person name="Allen A.E."/>
            <person name="Badger J.H."/>
            <person name="Grimwood J."/>
            <person name="Jabbari K."/>
            <person name="Kuo A."/>
            <person name="Maheswari U."/>
            <person name="Martens C."/>
            <person name="Maumus F."/>
            <person name="Otillar R.P."/>
            <person name="Rayko E."/>
            <person name="Salamov A."/>
            <person name="Vandepoele K."/>
            <person name="Beszteri B."/>
            <person name="Gruber A."/>
            <person name="Heijde M."/>
            <person name="Katinka M."/>
            <person name="Mock T."/>
            <person name="Valentin K."/>
            <person name="Verret F."/>
            <person name="Berges J.A."/>
            <person name="Brownlee C."/>
            <person name="Cadoret J.P."/>
            <person name="Chiovitti A."/>
            <person name="Choi C.J."/>
            <person name="Coesel S."/>
            <person name="De Martino A."/>
            <person name="Detter J.C."/>
            <person name="Durkin C."/>
            <person name="Falciatore A."/>
            <person name="Fournet J."/>
            <person name="Haruta M."/>
            <person name="Huysman M.J."/>
            <person name="Jenkins B.D."/>
            <person name="Jiroutova K."/>
            <person name="Jorgensen R.E."/>
            <person name="Joubert Y."/>
            <person name="Kaplan A."/>
            <person name="Kroger N."/>
            <person name="Kroth P.G."/>
            <person name="La Roche J."/>
            <person name="Lindquist E."/>
            <person name="Lommer M."/>
            <person name="Martin-Jezequel V."/>
            <person name="Lopez P.J."/>
            <person name="Lucas S."/>
            <person name="Mangogna M."/>
            <person name="McGinnis K."/>
            <person name="Medlin L.K."/>
            <person name="Montsant A."/>
            <person name="Oudot-Le Secq M.P."/>
            <person name="Napoli C."/>
            <person name="Obornik M."/>
            <person name="Parker M.S."/>
            <person name="Petit J.L."/>
            <person name="Porcel B.M."/>
            <person name="Poulsen N."/>
            <person name="Robison M."/>
            <person name="Rychlewski L."/>
            <person name="Rynearson T.A."/>
            <person name="Schmutz J."/>
            <person name="Shapiro H."/>
            <person name="Siaut M."/>
            <person name="Stanley M."/>
            <person name="Sussman M.R."/>
            <person name="Taylor A.R."/>
            <person name="Vardi A."/>
            <person name="von Dassow P."/>
            <person name="Vyverman W."/>
            <person name="Willis A."/>
            <person name="Wyrwicz L.S."/>
            <person name="Rokhsar D.S."/>
            <person name="Weissenbach J."/>
            <person name="Armbrust E.V."/>
            <person name="Green B.R."/>
            <person name="Van de Peer Y."/>
            <person name="Grigoriev I.V."/>
        </authorList>
    </citation>
    <scope>NUCLEOTIDE SEQUENCE [LARGE SCALE GENOMIC DNA]</scope>
    <source>
        <strain evidence="2 3">CCMP1335</strain>
    </source>
</reference>
<dbReference type="PANTHER" id="PTHR43301">
    <property type="entry name" value="ARABINAN ENDO-1,5-ALPHA-L-ARABINOSIDASE"/>
    <property type="match status" value="1"/>
</dbReference>
<dbReference type="OMA" id="VEYWLPR"/>
<dbReference type="GeneID" id="7444261"/>
<evidence type="ECO:0000313" key="3">
    <source>
        <dbReference type="Proteomes" id="UP000001449"/>
    </source>
</evidence>
<gene>
    <name evidence="2" type="ORF">THAPS_10867</name>
</gene>
<dbReference type="InterPro" id="IPR023296">
    <property type="entry name" value="Glyco_hydro_beta-prop_sf"/>
</dbReference>
<dbReference type="InterPro" id="IPR050727">
    <property type="entry name" value="GH43_arabinanases"/>
</dbReference>
<dbReference type="Gene3D" id="2.115.10.20">
    <property type="entry name" value="Glycosyl hydrolase domain, family 43"/>
    <property type="match status" value="1"/>
</dbReference>
<feature type="chain" id="PRO_5002841374" evidence="1">
    <location>
        <begin position="31"/>
        <end position="1860"/>
    </location>
</feature>
<dbReference type="PANTHER" id="PTHR43301:SF3">
    <property type="entry name" value="ARABINAN ENDO-1,5-ALPHA-L-ARABINOSIDASE A-RELATED"/>
    <property type="match status" value="1"/>
</dbReference>
<sequence length="1860" mass="204514">MAQMQTFINGALLLFAPVIVHLTFVTTTSAVYDEWCAHCSSLEQCNNTFGQDHVDLRLHIVYPIDAGPGQHLMDKYFGNTIARQTFETQFILDIAASLDTSPCRLYVLNIYPEGTSSYWDSESVFVTFRLFPSDPDAVTTLTRQTQEPGSVLYDGQVAQATDPLFGLVALQWDYSLKLMYSMSIIGDSNDIDSDRGRYLNQGSSQSCLDPDRSDSKYCTFERHIVNDMEQSLGLQSGQFVVLFIKEADRHSVIVSFRLLPMTTDELSIGWTQSKVAILIEQISDDRSSLYSGNVMFKIDSTWGVSGVSQHQRQYSKYLSRPIPSTSDNAYKRCKATHRCPWGWSKYNQTSAESTHTFQRFNGGQHYEASLFLDFEDWKRGIHGWEQSCRRGSNKGQCLPAFESDAINKKIGGAHWSPFDFESLGPSTQAYGKRWNNGLVLNQKLLNDDIHNQATLVGEYVSLVRWLDDTYEYGITDDAALRSREEIRANITNYTSLILDEVQVLEGLEQSQCKKVDCNLLFNTSNMVLSGAVNAKGVISTTPDGTEVAVWAFDSIDLDENVGVTLTGQRAIALVSRSSARINTTFHAIPGTLGGFPGGFSVARRPGDRLERVCTEKSDSRGFLDKCSGKPCCPGDQPITELGNGVKSNNVNGPGSPSSRVYLFTIQTSAPTINEIQSLKTTADEGQTLSGGFRLNFNGYTSPFLRHDITARELKLKMEDSLNPAKPNKLNRIDRQNSPAGIGVVFVTRESVGTNGGYQWTVTFASTVGNVGEESSRLSATNLLVSKGANVTLETVQHGNSIGGKFALQFLGNETRLMNHDVSSSELEASLLQDIESITSITALRNVATDNCNDGFCLNGPNRSGGYTWTLTITTDEGNVSPYSPTSHYFDDEGEVEVMTAVNRLTGCVDSHCPVIRIDSSHAKSHNSEMQSILATKPFSLAYGGAGAGHGGKGGDGFAKISSGQPYGDAEIANLYGGSGGGVGVSEPFQLSMFKDPRGRGGSGGGAIEIIATNDIVIGSNAAVLCDGEAGSDGYLSAGGGGSGGSILLAAGGAVVVNGNLSVAGGAGGRMKAPKKKDSSFGGHGGAGSGGRIAIYGESVILQDSSNLLLSGGNCSSASGTRHCSGEGSLFVASALVAQLSLDHSVGTEGTQSSLFLHPSMHRLTRNTLKQLSSSHSGPEFDFGSAKQPSRISFYLRVEDSTNPGWDFSFELREARWAYLASKPSVDYTALVGIAVGSEIRHGVNYIGVPFDDDHIQHLDPIHKVVDSNVWTKVDLRFDWRNHLHDVYVNDTRVVRSKPFRGDSVRVISINNYFEGDGVWLDEVFVGEDTTMEFHCPIMLPNGTVQMDRPLGRGWKPDDVGGHSSIRPLQRHESHISQRPLYQRQEDLFIAPLDGQGGNLFTSDIKFRSEDGDSVHQQGQYLAGSLLRLPRDESYRGDAFLSNKAKIAQRFGMQRDTFMWYGEHNHTDDPRRPSSVVMACSTQDFVTWRNEGIMLHYSNITDMVDGSNGPFHIEKPEVLYNELTQKYVMWMIIDNGTRELGMAGVATSDYANGPFDFIRSLYPDGNQTRDQTLFQDDDGTAYLLKTYYDTTDYVVPEAVMQPTWESVKNADGSINFALSYHRAEYDPGYDDYYDIYLQRWRAEDKPWKVICVNRLTGMEREVPYGKEHLNLDGEVCHNPFEYKLMLGQGNPMHENSKNGIQSRFLDPKDPANNAWIPESVPGVKGQTWKANYEDGTCGKRMVNNDKHHFDPSLPLREAPNRGNCSNIVDNPIHPTLPDKRIGPEVVMEQRRSKYVAVSRLTDDYLDTSGVLMTFEARGLLRLDGAQETANSNTQIQSLAFTTITTSLRRLETLTNTNTNNG</sequence>
<name>B5YLR0_THAPS</name>
<keyword evidence="3" id="KW-1185">Reference proteome</keyword>
<keyword evidence="1" id="KW-0732">Signal</keyword>
<dbReference type="Proteomes" id="UP000001449">
    <property type="component" value="Chromosome 18"/>
</dbReference>
<accession>B5YLR0</accession>
<dbReference type="SUPFAM" id="SSF75005">
    <property type="entry name" value="Arabinanase/levansucrase/invertase"/>
    <property type="match status" value="1"/>
</dbReference>
<dbReference type="InParanoid" id="B5YLR0"/>
<organism evidence="2 3">
    <name type="scientific">Thalassiosira pseudonana</name>
    <name type="common">Marine diatom</name>
    <name type="synonym">Cyclotella nana</name>
    <dbReference type="NCBI Taxonomy" id="35128"/>
    <lineage>
        <taxon>Eukaryota</taxon>
        <taxon>Sar</taxon>
        <taxon>Stramenopiles</taxon>
        <taxon>Ochrophyta</taxon>
        <taxon>Bacillariophyta</taxon>
        <taxon>Coscinodiscophyceae</taxon>
        <taxon>Thalassiosirophycidae</taxon>
        <taxon>Thalassiosirales</taxon>
        <taxon>Thalassiosiraceae</taxon>
        <taxon>Thalassiosira</taxon>
    </lineage>
</organism>
<evidence type="ECO:0000313" key="2">
    <source>
        <dbReference type="EMBL" id="ACI64122.1"/>
    </source>
</evidence>
<protein>
    <submittedName>
        <fullName evidence="2">Uncharacterized protein</fullName>
    </submittedName>
</protein>
<feature type="signal peptide" evidence="1">
    <location>
        <begin position="1"/>
        <end position="30"/>
    </location>
</feature>
<proteinExistence type="predicted"/>
<dbReference type="PaxDb" id="35128-Thaps10867"/>
<dbReference type="KEGG" id="tps:THAPS_10867"/>
<dbReference type="HOGENOM" id="CLU_236683_0_0_1"/>
<dbReference type="RefSeq" id="XP_002295405.1">
    <property type="nucleotide sequence ID" value="XM_002295369.1"/>
</dbReference>
<dbReference type="eggNOG" id="ENOG502QSGV">
    <property type="taxonomic scope" value="Eukaryota"/>
</dbReference>
<evidence type="ECO:0000256" key="1">
    <source>
        <dbReference type="SAM" id="SignalP"/>
    </source>
</evidence>
<dbReference type="EMBL" id="CP001159">
    <property type="protein sequence ID" value="ACI64122.1"/>
    <property type="molecule type" value="Genomic_DNA"/>
</dbReference>
<reference evidence="2 3" key="1">
    <citation type="journal article" date="2004" name="Science">
        <title>The genome of the diatom Thalassiosira pseudonana: ecology, evolution, and metabolism.</title>
        <authorList>
            <person name="Armbrust E.V."/>
            <person name="Berges J.A."/>
            <person name="Bowler C."/>
            <person name="Green B.R."/>
            <person name="Martinez D."/>
            <person name="Putnam N.H."/>
            <person name="Zhou S."/>
            <person name="Allen A.E."/>
            <person name="Apt K.E."/>
            <person name="Bechner M."/>
            <person name="Brzezinski M.A."/>
            <person name="Chaal B.K."/>
            <person name="Chiovitti A."/>
            <person name="Davis A.K."/>
            <person name="Demarest M.S."/>
            <person name="Detter J.C."/>
            <person name="Glavina T."/>
            <person name="Goodstein D."/>
            <person name="Hadi M.Z."/>
            <person name="Hellsten U."/>
            <person name="Hildebrand M."/>
            <person name="Jenkins B.D."/>
            <person name="Jurka J."/>
            <person name="Kapitonov V.V."/>
            <person name="Kroger N."/>
            <person name="Lau W.W."/>
            <person name="Lane T.W."/>
            <person name="Larimer F.W."/>
            <person name="Lippmeier J.C."/>
            <person name="Lucas S."/>
            <person name="Medina M."/>
            <person name="Montsant A."/>
            <person name="Obornik M."/>
            <person name="Parker M.S."/>
            <person name="Palenik B."/>
            <person name="Pazour G.J."/>
            <person name="Richardson P.M."/>
            <person name="Rynearson T.A."/>
            <person name="Saito M.A."/>
            <person name="Schwartz D.C."/>
            <person name="Thamatrakoln K."/>
            <person name="Valentin K."/>
            <person name="Vardi A."/>
            <person name="Wilkerson F.P."/>
            <person name="Rokhsar D.S."/>
        </authorList>
    </citation>
    <scope>NUCLEOTIDE SEQUENCE [LARGE SCALE GENOMIC DNA]</scope>
    <source>
        <strain evidence="2 3">CCMP1335</strain>
    </source>
</reference>